<keyword evidence="2" id="KW-0378">Hydrolase</keyword>
<name>G9YVF7_FLAPL</name>
<dbReference type="InterPro" id="IPR051262">
    <property type="entry name" value="SMP-30/CGR1_Lactonase"/>
</dbReference>
<dbReference type="InterPro" id="IPR011042">
    <property type="entry name" value="6-blade_b-propeller_TolB-like"/>
</dbReference>
<dbReference type="GO" id="GO:0016787">
    <property type="term" value="F:hydrolase activity"/>
    <property type="evidence" value="ECO:0007669"/>
    <property type="project" value="UniProtKB-KW"/>
</dbReference>
<organism evidence="4 5">
    <name type="scientific">Flavonifractor plautii ATCC 29863</name>
    <dbReference type="NCBI Taxonomy" id="411475"/>
    <lineage>
        <taxon>Bacteria</taxon>
        <taxon>Bacillati</taxon>
        <taxon>Bacillota</taxon>
        <taxon>Clostridia</taxon>
        <taxon>Eubacteriales</taxon>
        <taxon>Oscillospiraceae</taxon>
        <taxon>Flavonifractor</taxon>
    </lineage>
</organism>
<evidence type="ECO:0000313" key="4">
    <source>
        <dbReference type="EMBL" id="EHM40451.1"/>
    </source>
</evidence>
<comment type="caution">
    <text evidence="4">The sequence shown here is derived from an EMBL/GenBank/DDBJ whole genome shotgun (WGS) entry which is preliminary data.</text>
</comment>
<dbReference type="Proteomes" id="UP000004459">
    <property type="component" value="Unassembled WGS sequence"/>
</dbReference>
<evidence type="ECO:0000313" key="5">
    <source>
        <dbReference type="Proteomes" id="UP000004459"/>
    </source>
</evidence>
<feature type="domain" description="SMP-30/Gluconolactonase/LRE-like region" evidence="3">
    <location>
        <begin position="216"/>
        <end position="278"/>
    </location>
</feature>
<comment type="similarity">
    <text evidence="1">Belongs to the SMP-30/CGR1 family.</text>
</comment>
<accession>G9YVF7</accession>
<evidence type="ECO:0000256" key="2">
    <source>
        <dbReference type="ARBA" id="ARBA00022801"/>
    </source>
</evidence>
<dbReference type="AlphaFoldDB" id="G9YVF7"/>
<dbReference type="HOGENOM" id="CLU_060698_0_0_9"/>
<dbReference type="PANTHER" id="PTHR47572">
    <property type="entry name" value="LIPOPROTEIN-RELATED"/>
    <property type="match status" value="1"/>
</dbReference>
<dbReference type="Gene3D" id="2.120.10.30">
    <property type="entry name" value="TolB, C-terminal domain"/>
    <property type="match status" value="2"/>
</dbReference>
<sequence>MRFMQTSKLFTLLPEELVCTPDGMAIDRDGNLILSCPNFADLSMPSCVLKIDKDRNIKKWFDVPRNEYTGEARAMGIEFGPDGDLYLVDNAGWTGEPHMVFTGRILRLRLNDAGVVKCTVVADNMEHPNGIRIWGDYMYVTQSCMTRQKTDSGKLMSCVYRFPLDAEGIHCTNTLADPHIFLTFITENPKCQYGVDGIVFDHDGNLYVGNFGDGVVHKITFNPDGSVKENRKWACDPANLKSTDGMTIDPYGNIYVADFSANAIARITPDGRVTRMACSPDTDGFHGELDEPGEPCVWGDKIIVSCFDLVTDEEKVNTAHEMPATMAMLDVEP</sequence>
<proteinExistence type="inferred from homology"/>
<dbReference type="PATRIC" id="fig|411475.3.peg.3038"/>
<evidence type="ECO:0000256" key="1">
    <source>
        <dbReference type="ARBA" id="ARBA00008853"/>
    </source>
</evidence>
<reference evidence="4 5" key="1">
    <citation type="submission" date="2011-08" db="EMBL/GenBank/DDBJ databases">
        <authorList>
            <person name="Weinstock G."/>
            <person name="Sodergren E."/>
            <person name="Clifton S."/>
            <person name="Fulton L."/>
            <person name="Fulton B."/>
            <person name="Courtney L."/>
            <person name="Fronick C."/>
            <person name="Harrison M."/>
            <person name="Strong C."/>
            <person name="Farmer C."/>
            <person name="Delahaunty K."/>
            <person name="Markovic C."/>
            <person name="Hall O."/>
            <person name="Minx P."/>
            <person name="Tomlinson C."/>
            <person name="Mitreva M."/>
            <person name="Hou S."/>
            <person name="Chen J."/>
            <person name="Wollam A."/>
            <person name="Pepin K.H."/>
            <person name="Johnson M."/>
            <person name="Bhonagiri V."/>
            <person name="Zhang X."/>
            <person name="Suruliraj S."/>
            <person name="Warren W."/>
            <person name="Chinwalla A."/>
            <person name="Mardis E.R."/>
            <person name="Wilson R.K."/>
        </authorList>
    </citation>
    <scope>NUCLEOTIDE SEQUENCE [LARGE SCALE GENOMIC DNA]</scope>
    <source>
        <strain evidence="4 5">ATCC 29863</strain>
    </source>
</reference>
<protein>
    <recommendedName>
        <fullName evidence="3">SMP-30/Gluconolactonase/LRE-like region domain-containing protein</fullName>
    </recommendedName>
</protein>
<gene>
    <name evidence="4" type="ORF">HMPREF0372_03522</name>
</gene>
<dbReference type="STRING" id="292800.A4U99_17850"/>
<dbReference type="PANTHER" id="PTHR47572:SF4">
    <property type="entry name" value="LACTONASE DRP35"/>
    <property type="match status" value="1"/>
</dbReference>
<dbReference type="InterPro" id="IPR013658">
    <property type="entry name" value="SGL"/>
</dbReference>
<dbReference type="EMBL" id="AGCK01000287">
    <property type="protein sequence ID" value="EHM40451.1"/>
    <property type="molecule type" value="Genomic_DNA"/>
</dbReference>
<dbReference type="Pfam" id="PF08450">
    <property type="entry name" value="SGL"/>
    <property type="match status" value="1"/>
</dbReference>
<evidence type="ECO:0000259" key="3">
    <source>
        <dbReference type="Pfam" id="PF08450"/>
    </source>
</evidence>
<dbReference type="SUPFAM" id="SSF63829">
    <property type="entry name" value="Calcium-dependent phosphotriesterase"/>
    <property type="match status" value="1"/>
</dbReference>